<reference evidence="4" key="3">
    <citation type="submission" date="2025-09" db="UniProtKB">
        <authorList>
            <consortium name="Ensembl"/>
        </authorList>
    </citation>
    <scope>IDENTIFICATION</scope>
</reference>
<evidence type="ECO:0000313" key="4">
    <source>
        <dbReference type="Ensembl" id="ENSDCDP00010015099.1"/>
    </source>
</evidence>
<dbReference type="InterPro" id="IPR013783">
    <property type="entry name" value="Ig-like_fold"/>
</dbReference>
<organism evidence="4 5">
    <name type="scientific">Denticeps clupeoides</name>
    <name type="common">denticle herring</name>
    <dbReference type="NCBI Taxonomy" id="299321"/>
    <lineage>
        <taxon>Eukaryota</taxon>
        <taxon>Metazoa</taxon>
        <taxon>Chordata</taxon>
        <taxon>Craniata</taxon>
        <taxon>Vertebrata</taxon>
        <taxon>Euteleostomi</taxon>
        <taxon>Actinopterygii</taxon>
        <taxon>Neopterygii</taxon>
        <taxon>Teleostei</taxon>
        <taxon>Clupei</taxon>
        <taxon>Clupeiformes</taxon>
        <taxon>Denticipitoidei</taxon>
        <taxon>Denticipitidae</taxon>
        <taxon>Denticeps</taxon>
    </lineage>
</organism>
<keyword evidence="1" id="KW-1133">Transmembrane helix</keyword>
<feature type="domain" description="Ig-like" evidence="3">
    <location>
        <begin position="30"/>
        <end position="129"/>
    </location>
</feature>
<name>A0AAY4B262_9TELE</name>
<gene>
    <name evidence="4" type="primary">cd83</name>
</gene>
<feature type="transmembrane region" description="Helical" evidence="1">
    <location>
        <begin position="143"/>
        <end position="164"/>
    </location>
</feature>
<dbReference type="PANTHER" id="PTHR15193:SF1">
    <property type="entry name" value="CD83 ANTIGEN"/>
    <property type="match status" value="1"/>
</dbReference>
<proteinExistence type="predicted"/>
<keyword evidence="1" id="KW-0812">Transmembrane</keyword>
<evidence type="ECO:0000313" key="5">
    <source>
        <dbReference type="Proteomes" id="UP000694580"/>
    </source>
</evidence>
<dbReference type="AlphaFoldDB" id="A0AAY4B262"/>
<evidence type="ECO:0000256" key="1">
    <source>
        <dbReference type="SAM" id="Phobius"/>
    </source>
</evidence>
<reference evidence="4 5" key="1">
    <citation type="submission" date="2020-06" db="EMBL/GenBank/DDBJ databases">
        <authorList>
            <consortium name="Wellcome Sanger Institute Data Sharing"/>
        </authorList>
    </citation>
    <scope>NUCLEOTIDE SEQUENCE [LARGE SCALE GENOMIC DNA]</scope>
</reference>
<dbReference type="SMART" id="SM00409">
    <property type="entry name" value="IG"/>
    <property type="match status" value="1"/>
</dbReference>
<dbReference type="InterPro" id="IPR036179">
    <property type="entry name" value="Ig-like_dom_sf"/>
</dbReference>
<feature type="chain" id="PRO_5044320895" description="Ig-like domain-containing protein" evidence="2">
    <location>
        <begin position="19"/>
        <end position="203"/>
    </location>
</feature>
<protein>
    <recommendedName>
        <fullName evidence="3">Ig-like domain-containing protein</fullName>
    </recommendedName>
</protein>
<dbReference type="InterPro" id="IPR013106">
    <property type="entry name" value="Ig_V-set"/>
</dbReference>
<dbReference type="GeneTree" id="ENSGT00510000051337"/>
<dbReference type="CDD" id="cd00096">
    <property type="entry name" value="Ig"/>
    <property type="match status" value="1"/>
</dbReference>
<dbReference type="PROSITE" id="PS50835">
    <property type="entry name" value="IG_LIKE"/>
    <property type="match status" value="1"/>
</dbReference>
<reference evidence="4" key="2">
    <citation type="submission" date="2025-08" db="UniProtKB">
        <authorList>
            <consortium name="Ensembl"/>
        </authorList>
    </citation>
    <scope>IDENTIFICATION</scope>
</reference>
<keyword evidence="1" id="KW-0472">Membrane</keyword>
<feature type="signal peptide" evidence="2">
    <location>
        <begin position="1"/>
        <end position="18"/>
    </location>
</feature>
<dbReference type="Gene3D" id="2.60.40.10">
    <property type="entry name" value="Immunoglobulins"/>
    <property type="match status" value="1"/>
</dbReference>
<dbReference type="PANTHER" id="PTHR15193">
    <property type="entry name" value="CD83 ANTIGEN"/>
    <property type="match status" value="1"/>
</dbReference>
<dbReference type="Ensembl" id="ENSDCDT00010015945.1">
    <property type="protein sequence ID" value="ENSDCDP00010015099.1"/>
    <property type="gene ID" value="ENSDCDG00010006936.1"/>
</dbReference>
<dbReference type="Pfam" id="PF07686">
    <property type="entry name" value="V-set"/>
    <property type="match status" value="1"/>
</dbReference>
<dbReference type="SUPFAM" id="SSF48726">
    <property type="entry name" value="Immunoglobulin"/>
    <property type="match status" value="1"/>
</dbReference>
<keyword evidence="5" id="KW-1185">Reference proteome</keyword>
<accession>A0AAY4B262</accession>
<evidence type="ECO:0000259" key="3">
    <source>
        <dbReference type="PROSITE" id="PS50835"/>
    </source>
</evidence>
<dbReference type="Proteomes" id="UP000694580">
    <property type="component" value="Chromosome 5"/>
</dbReference>
<dbReference type="InterPro" id="IPR003599">
    <property type="entry name" value="Ig_sub"/>
</dbReference>
<keyword evidence="2" id="KW-0732">Signal</keyword>
<dbReference type="InterPro" id="IPR007110">
    <property type="entry name" value="Ig-like_dom"/>
</dbReference>
<evidence type="ECO:0000256" key="2">
    <source>
        <dbReference type="SAM" id="SignalP"/>
    </source>
</evidence>
<sequence length="203" mass="22474">MRAHAVLGVVAALVLVESRGDLVKVESICGNDALLRCLAPFEPGVQYKSVNWYKVSEGPKFTGILRKRLSPHNSTIEKFKGMVRHVEIHSGNSHDLILPNVTAEDSGMYACTLSAPLGQRNQDGEVFLTIVGCSEKYGRREELAFAIILLFVALLQFSISYVCLKSALRSKKNNVKNIIWKISQQKVLGSKGFGQDPFPHVYV</sequence>